<dbReference type="Pfam" id="PF13340">
    <property type="entry name" value="DUF4096"/>
    <property type="match status" value="1"/>
</dbReference>
<dbReference type="EMBL" id="JAWLIP010000007">
    <property type="protein sequence ID" value="MDV6227822.1"/>
    <property type="molecule type" value="Genomic_DNA"/>
</dbReference>
<feature type="domain" description="Insertion element IS402-like" evidence="1">
    <location>
        <begin position="25"/>
        <end position="82"/>
    </location>
</feature>
<evidence type="ECO:0000259" key="1">
    <source>
        <dbReference type="Pfam" id="PF13340"/>
    </source>
</evidence>
<reference evidence="2 3" key="1">
    <citation type="submission" date="2023-10" db="EMBL/GenBank/DDBJ databases">
        <authorList>
            <person name="Venkata Ramana C."/>
            <person name="Sasikala C."/>
            <person name="Dhurka M."/>
        </authorList>
    </citation>
    <scope>NUCLEOTIDE SEQUENCE [LARGE SCALE GENOMIC DNA]</scope>
    <source>
        <strain evidence="2 3">KCTC 32151</strain>
    </source>
</reference>
<organism evidence="2 3">
    <name type="scientific">Nitratireductor aquimarinus</name>
    <dbReference type="NCBI Taxonomy" id="889300"/>
    <lineage>
        <taxon>Bacteria</taxon>
        <taxon>Pseudomonadati</taxon>
        <taxon>Pseudomonadota</taxon>
        <taxon>Alphaproteobacteria</taxon>
        <taxon>Hyphomicrobiales</taxon>
        <taxon>Phyllobacteriaceae</taxon>
        <taxon>Nitratireductor</taxon>
    </lineage>
</organism>
<protein>
    <submittedName>
        <fullName evidence="2">Transposase</fullName>
    </submittedName>
</protein>
<dbReference type="InterPro" id="IPR025161">
    <property type="entry name" value="IS402-like_dom"/>
</dbReference>
<proteinExistence type="predicted"/>
<sequence length="82" mass="9053">MAPGETSRRNGQGSIIQPLGERIGLTDGEWVLIGPLLPAERGLPSGAGQRYFEGMMCMAGAGAQWRHLSNEYGKWNSIFRRY</sequence>
<dbReference type="Proteomes" id="UP001185659">
    <property type="component" value="Unassembled WGS sequence"/>
</dbReference>
<dbReference type="RefSeq" id="WP_317561959.1">
    <property type="nucleotide sequence ID" value="NZ_JAWLIP010000007.1"/>
</dbReference>
<name>A0ABU4ANK0_9HYPH</name>
<evidence type="ECO:0000313" key="3">
    <source>
        <dbReference type="Proteomes" id="UP001185659"/>
    </source>
</evidence>
<accession>A0ABU4ANK0</accession>
<keyword evidence="3" id="KW-1185">Reference proteome</keyword>
<comment type="caution">
    <text evidence="2">The sequence shown here is derived from an EMBL/GenBank/DDBJ whole genome shotgun (WGS) entry which is preliminary data.</text>
</comment>
<gene>
    <name evidence="2" type="ORF">R2G56_16120</name>
</gene>
<evidence type="ECO:0000313" key="2">
    <source>
        <dbReference type="EMBL" id="MDV6227822.1"/>
    </source>
</evidence>